<name>A0A9X2FBG0_9BACT</name>
<dbReference type="EMBL" id="JAMXLR010000061">
    <property type="protein sequence ID" value="MCO6045815.1"/>
    <property type="molecule type" value="Genomic_DNA"/>
</dbReference>
<dbReference type="RefSeq" id="WP_252853925.1">
    <property type="nucleotide sequence ID" value="NZ_JAMXLR010000061.1"/>
</dbReference>
<gene>
    <name evidence="1" type="ORF">NG895_18100</name>
</gene>
<evidence type="ECO:0000313" key="2">
    <source>
        <dbReference type="Proteomes" id="UP001155241"/>
    </source>
</evidence>
<proteinExistence type="predicted"/>
<dbReference type="Proteomes" id="UP001155241">
    <property type="component" value="Unassembled WGS sequence"/>
</dbReference>
<evidence type="ECO:0000313" key="1">
    <source>
        <dbReference type="EMBL" id="MCO6045815.1"/>
    </source>
</evidence>
<sequence>MARKPRPIVQQSPSPVRVLAPALRCAVRTLGVCATACVLLAATMLGARGEVFLPRPADDPAIAITAAAATKWQEGVYEAWHLSGGCTFTQGANTVQANEAIVWVEPPAVDKPGEPHKVIIYAEPVAGQMILLSHHDPTGKSAKQNVPQWFGRWRTGPGVAWRVGRQSAPPPNAPAIHTRASAHFQAIGTQAYASLASAPSGEVQLAQFEQFVPPPAPVVADPGGVRRVRIGQRSEVGMQINSRTLPSGESATTITGGTRIIIEGLEVNGLPQAFGPVGVLDIQTDRAVIWSANSIHNPGSFEQQNDLPLEIYMEGNIEFRQGDRVVYADRMYYDVRRRVGTIINAELQTPLSGLKGVEFNDIVRLKASVIEQLNESQFVAHDAILTPSRLEVPSSHLGAQTITFENTQQPKIDPFTGAQAQDPVTLEPLYESRSLAQSQGNFVYVSGIPVFYWPTMSTDLESPDFYISNLRVRNDRIYGFQTLVDLDMFQLLGVDEPPAGVDWDVSLDYLNRRGFGYGTTVEYNRDTFFNTIGPTSGLFDAWFIDDNGVDNLGFFRRDIVPEASYRGRTFWNHRQKVGQGWLEGWTVQAEVGWISDRTFLEQYYEQEWDDRKDQLTGVRLKRLTENRSLSIEANGQLNPFFTQTQWLPRLDHYILGQDLLDESLTLNTHTSLAYANQNVASTPTNPQLQSEWTLLPWEQDDAGGRITGRGERLLVRSSIAAPWNFEPFKVVPYTTGELGHWGSDRNGNDIQRIYGQAGVRASIPFWTANPYIQDPVFNLNGLAHKVVFDMEASVSTSNRDMEDFPLYDEIDDDVFEEIRRRLFFQPFGGELAGTFFDPTTSPTTIDPKFDPRYYLLRTNTQSWVTSPAMEVADDLALVRFGMRHRLQTKRGLPGRQHTVDWMTLDTNISWFPDDNRDNFGTPLGLADYDYRWHVGDRFTIVSDGAADFFGEGFKTLSAGMIVNRPSRGNLYLGYRTMRGPFTADVLTATINYRMNSKWVGSVSSLVDFSDAGNIGQSVTFSRIGESLIFSFGANIDESKDNVSFNFLIEPRFLPTLSLTRATGIDIPPVGAGGLE</sequence>
<comment type="caution">
    <text evidence="1">The sequence shown here is derived from an EMBL/GenBank/DDBJ whole genome shotgun (WGS) entry which is preliminary data.</text>
</comment>
<accession>A0A9X2FBG0</accession>
<protein>
    <recommendedName>
        <fullName evidence="3">LPS-assembly protein LptD</fullName>
    </recommendedName>
</protein>
<dbReference type="AlphaFoldDB" id="A0A9X2FBG0"/>
<organism evidence="1 2">
    <name type="scientific">Aeoliella straminimaris</name>
    <dbReference type="NCBI Taxonomy" id="2954799"/>
    <lineage>
        <taxon>Bacteria</taxon>
        <taxon>Pseudomonadati</taxon>
        <taxon>Planctomycetota</taxon>
        <taxon>Planctomycetia</taxon>
        <taxon>Pirellulales</taxon>
        <taxon>Lacipirellulaceae</taxon>
        <taxon>Aeoliella</taxon>
    </lineage>
</organism>
<keyword evidence="2" id="KW-1185">Reference proteome</keyword>
<evidence type="ECO:0008006" key="3">
    <source>
        <dbReference type="Google" id="ProtNLM"/>
    </source>
</evidence>
<reference evidence="1" key="1">
    <citation type="submission" date="2022-06" db="EMBL/GenBank/DDBJ databases">
        <title>Aeoliella straminimaris, a novel planctomycete from sediments.</title>
        <authorList>
            <person name="Vitorino I.R."/>
            <person name="Lage O.M."/>
        </authorList>
    </citation>
    <scope>NUCLEOTIDE SEQUENCE</scope>
    <source>
        <strain evidence="1">ICT_H6.2</strain>
    </source>
</reference>